<gene>
    <name evidence="1" type="ORF">BV22DRAFT_1029337</name>
</gene>
<sequence>MAPTQTTARRHIDLRRVVINSANLKCSTLPIFSLNNQYSRNFHLAWLGFFVAFLSWFAFSPLIPDAITTDLKLTSAQVGNSNVISLCSTLIVRVIAGPLVDRYGPRKVMAGLLVLGAVPSGLAGTVSTANGLYIVRFFIGILGGTFVTCQAWTTTFFDKNVVGRANALAGGWGNSGGGFTFIIMIALFNSLLADGMSSHVAWRTAFAIVPVPILLAVAAATLIFGTDHPAGRWSERHNIAAARLAGSEEPCGVAETITGEKPSVVGGDDLEKNGSTQDVDITIVSVDEPVSGLDVAVSKSLTWNIAYEVLVNPLTWLPSLAYLTTFGFELAMDANLANVLYALLKSPTFGQTKAGYIAGIYGFLNIITRPLGGYFGDRIYSKYGVPGKKYLMIACGIMQGILSIGLGFYINSRSDPSLTIIIVLFVIVAVFNEAANGVNFSLVPHCNPNSNGFMSGIVGAMGNLGGVLFAIIFRFQTSPAGNAFWISGVVAIGVNLCLAFIRVPLV</sequence>
<accession>A0ACB8BVL9</accession>
<name>A0ACB8BVL9_9AGAM</name>
<protein>
    <submittedName>
        <fullName evidence="1">Nitrate transporter</fullName>
    </submittedName>
</protein>
<reference evidence="1" key="1">
    <citation type="journal article" date="2021" name="New Phytol.">
        <title>Evolutionary innovations through gain and loss of genes in the ectomycorrhizal Boletales.</title>
        <authorList>
            <person name="Wu G."/>
            <person name="Miyauchi S."/>
            <person name="Morin E."/>
            <person name="Kuo A."/>
            <person name="Drula E."/>
            <person name="Varga T."/>
            <person name="Kohler A."/>
            <person name="Feng B."/>
            <person name="Cao Y."/>
            <person name="Lipzen A."/>
            <person name="Daum C."/>
            <person name="Hundley H."/>
            <person name="Pangilinan J."/>
            <person name="Johnson J."/>
            <person name="Barry K."/>
            <person name="LaButti K."/>
            <person name="Ng V."/>
            <person name="Ahrendt S."/>
            <person name="Min B."/>
            <person name="Choi I.G."/>
            <person name="Park H."/>
            <person name="Plett J.M."/>
            <person name="Magnuson J."/>
            <person name="Spatafora J.W."/>
            <person name="Nagy L.G."/>
            <person name="Henrissat B."/>
            <person name="Grigoriev I.V."/>
            <person name="Yang Z.L."/>
            <person name="Xu J."/>
            <person name="Martin F.M."/>
        </authorList>
    </citation>
    <scope>NUCLEOTIDE SEQUENCE</scope>
    <source>
        <strain evidence="1">KUC20120723A-06</strain>
    </source>
</reference>
<evidence type="ECO:0000313" key="1">
    <source>
        <dbReference type="EMBL" id="KAH7929502.1"/>
    </source>
</evidence>
<dbReference type="Proteomes" id="UP000790709">
    <property type="component" value="Unassembled WGS sequence"/>
</dbReference>
<organism evidence="1 2">
    <name type="scientific">Leucogyrophana mollusca</name>
    <dbReference type="NCBI Taxonomy" id="85980"/>
    <lineage>
        <taxon>Eukaryota</taxon>
        <taxon>Fungi</taxon>
        <taxon>Dikarya</taxon>
        <taxon>Basidiomycota</taxon>
        <taxon>Agaricomycotina</taxon>
        <taxon>Agaricomycetes</taxon>
        <taxon>Agaricomycetidae</taxon>
        <taxon>Boletales</taxon>
        <taxon>Boletales incertae sedis</taxon>
        <taxon>Leucogyrophana</taxon>
    </lineage>
</organism>
<comment type="caution">
    <text evidence="1">The sequence shown here is derived from an EMBL/GenBank/DDBJ whole genome shotgun (WGS) entry which is preliminary data.</text>
</comment>
<dbReference type="EMBL" id="MU266340">
    <property type="protein sequence ID" value="KAH7929502.1"/>
    <property type="molecule type" value="Genomic_DNA"/>
</dbReference>
<evidence type="ECO:0000313" key="2">
    <source>
        <dbReference type="Proteomes" id="UP000790709"/>
    </source>
</evidence>
<keyword evidence="2" id="KW-1185">Reference proteome</keyword>
<proteinExistence type="predicted"/>